<organism evidence="1 2">
    <name type="scientific">Suillus fuscotomentosus</name>
    <dbReference type="NCBI Taxonomy" id="1912939"/>
    <lineage>
        <taxon>Eukaryota</taxon>
        <taxon>Fungi</taxon>
        <taxon>Dikarya</taxon>
        <taxon>Basidiomycota</taxon>
        <taxon>Agaricomycotina</taxon>
        <taxon>Agaricomycetes</taxon>
        <taxon>Agaricomycetidae</taxon>
        <taxon>Boletales</taxon>
        <taxon>Suillineae</taxon>
        <taxon>Suillaceae</taxon>
        <taxon>Suillus</taxon>
    </lineage>
</organism>
<dbReference type="EMBL" id="JABBWK010000079">
    <property type="protein sequence ID" value="KAG1894464.1"/>
    <property type="molecule type" value="Genomic_DNA"/>
</dbReference>
<dbReference type="GeneID" id="64670112"/>
<sequence length="305" mass="33894">MDTSLTDQLDNVLACMEENFLTPADFINHILRSTEHESARNSLTTKAVRICGALYREEHAYLHVTQWAITIVRDMLRTEVTDLSLEKHGLRFKATSATVEQLESAFMHQLAGKMQERRAIGGNVKVGNEDMDIYVEERDLGEFGGDDIGGMMREEDDVNEEADDEQSGKCRAAERNAALLVIRTVVMISICLQTSNSQCNLLQGWLGFFMRSACVPEKVVKVFAHAGLSISLTSIHNAVSSISREISSKIKREVRTLQAGFAYDNFDIQFKAAQPTLEHRGSFVSATSATVIPLYGINNDNVDAL</sequence>
<dbReference type="Proteomes" id="UP001195769">
    <property type="component" value="Unassembled WGS sequence"/>
</dbReference>
<reference evidence="1" key="1">
    <citation type="journal article" date="2020" name="New Phytol.">
        <title>Comparative genomics reveals dynamic genome evolution in host specialist ectomycorrhizal fungi.</title>
        <authorList>
            <person name="Lofgren L.A."/>
            <person name="Nguyen N.H."/>
            <person name="Vilgalys R."/>
            <person name="Ruytinx J."/>
            <person name="Liao H.L."/>
            <person name="Branco S."/>
            <person name="Kuo A."/>
            <person name="LaButti K."/>
            <person name="Lipzen A."/>
            <person name="Andreopoulos W."/>
            <person name="Pangilinan J."/>
            <person name="Riley R."/>
            <person name="Hundley H."/>
            <person name="Na H."/>
            <person name="Barry K."/>
            <person name="Grigoriev I.V."/>
            <person name="Stajich J.E."/>
            <person name="Kennedy P.G."/>
        </authorList>
    </citation>
    <scope>NUCLEOTIDE SEQUENCE</scope>
    <source>
        <strain evidence="1">FC203</strain>
    </source>
</reference>
<evidence type="ECO:0000313" key="1">
    <source>
        <dbReference type="EMBL" id="KAG1894464.1"/>
    </source>
</evidence>
<dbReference type="RefSeq" id="XP_041220040.1">
    <property type="nucleotide sequence ID" value="XM_041375814.1"/>
</dbReference>
<gene>
    <name evidence="1" type="ORF">F5891DRAFT_961453</name>
</gene>
<name>A0AAD4HGB7_9AGAM</name>
<proteinExistence type="predicted"/>
<protein>
    <submittedName>
        <fullName evidence="1">Uncharacterized protein</fullName>
    </submittedName>
</protein>
<keyword evidence="2" id="KW-1185">Reference proteome</keyword>
<comment type="caution">
    <text evidence="1">The sequence shown here is derived from an EMBL/GenBank/DDBJ whole genome shotgun (WGS) entry which is preliminary data.</text>
</comment>
<evidence type="ECO:0000313" key="2">
    <source>
        <dbReference type="Proteomes" id="UP001195769"/>
    </source>
</evidence>
<accession>A0AAD4HGB7</accession>
<dbReference type="AlphaFoldDB" id="A0AAD4HGB7"/>